<feature type="compositionally biased region" description="Basic and acidic residues" evidence="1">
    <location>
        <begin position="177"/>
        <end position="191"/>
    </location>
</feature>
<name>A0A1F7Y2Z5_9BACT</name>
<dbReference type="InterPro" id="IPR019546">
    <property type="entry name" value="TAT_signal_bac_arc"/>
</dbReference>
<dbReference type="InterPro" id="IPR006311">
    <property type="entry name" value="TAT_signal"/>
</dbReference>
<evidence type="ECO:0000256" key="1">
    <source>
        <dbReference type="SAM" id="MobiDB-lite"/>
    </source>
</evidence>
<organism evidence="2 3">
    <name type="scientific">Candidatus Woesebacteria bacterium RIFCSPHIGHO2_01_FULL_38_9b</name>
    <dbReference type="NCBI Taxonomy" id="1802493"/>
    <lineage>
        <taxon>Bacteria</taxon>
        <taxon>Candidatus Woeseibacteriota</taxon>
    </lineage>
</organism>
<dbReference type="NCBIfam" id="TIGR01409">
    <property type="entry name" value="TAT_signal_seq"/>
    <property type="match status" value="1"/>
</dbReference>
<gene>
    <name evidence="2" type="ORF">A2863_02730</name>
</gene>
<sequence>METTNNNLPPSKSKISRRDFLKLSSVAGASVALALAELAAGKEGIHTPYGNFRFLYERHDVGIGINSEDIPKNTDIFYRELTLGEDLFKQSITEIFASRYSGGETLFTSAQTGFFLAPDIVTKLAQNKSEIMIGDVDLRYVDYLAGEYLRGAEFAAGFYTLLKTLSSKPEQSTPKTEASERAETTKDENSRREFLKTAATLGAVWAMSPTISFAIKMFGTGTPEQTAFKRVASRLEGIQSHIHPELASNFFRDAMTAIKLLTAGEEFERAHGTKANFTVLLEGGHSGVEDLIRLGPEVTRALVLSWPTSILEGIVKNNNGSEDFSSARIFNLPENITPQDVLSGSKWLTVTDRRVTDNVLVKELQRKLQVNK</sequence>
<dbReference type="Pfam" id="PF10518">
    <property type="entry name" value="TAT_signal"/>
    <property type="match status" value="1"/>
</dbReference>
<evidence type="ECO:0000313" key="2">
    <source>
        <dbReference type="EMBL" id="OGM21642.1"/>
    </source>
</evidence>
<protein>
    <recommendedName>
        <fullName evidence="4">Twin-arginine translocation signal domain-containing protein</fullName>
    </recommendedName>
</protein>
<dbReference type="PROSITE" id="PS51318">
    <property type="entry name" value="TAT"/>
    <property type="match status" value="1"/>
</dbReference>
<accession>A0A1F7Y2Z5</accession>
<dbReference type="AlphaFoldDB" id="A0A1F7Y2Z5"/>
<dbReference type="Proteomes" id="UP000178750">
    <property type="component" value="Unassembled WGS sequence"/>
</dbReference>
<evidence type="ECO:0000313" key="3">
    <source>
        <dbReference type="Proteomes" id="UP000178750"/>
    </source>
</evidence>
<comment type="caution">
    <text evidence="2">The sequence shown here is derived from an EMBL/GenBank/DDBJ whole genome shotgun (WGS) entry which is preliminary data.</text>
</comment>
<evidence type="ECO:0008006" key="4">
    <source>
        <dbReference type="Google" id="ProtNLM"/>
    </source>
</evidence>
<feature type="region of interest" description="Disordered" evidence="1">
    <location>
        <begin position="169"/>
        <end position="191"/>
    </location>
</feature>
<proteinExistence type="predicted"/>
<dbReference type="EMBL" id="MGGF01000030">
    <property type="protein sequence ID" value="OGM21642.1"/>
    <property type="molecule type" value="Genomic_DNA"/>
</dbReference>
<reference evidence="2 3" key="1">
    <citation type="journal article" date="2016" name="Nat. Commun.">
        <title>Thousands of microbial genomes shed light on interconnected biogeochemical processes in an aquifer system.</title>
        <authorList>
            <person name="Anantharaman K."/>
            <person name="Brown C.T."/>
            <person name="Hug L.A."/>
            <person name="Sharon I."/>
            <person name="Castelle C.J."/>
            <person name="Probst A.J."/>
            <person name="Thomas B.C."/>
            <person name="Singh A."/>
            <person name="Wilkins M.J."/>
            <person name="Karaoz U."/>
            <person name="Brodie E.L."/>
            <person name="Williams K.H."/>
            <person name="Hubbard S.S."/>
            <person name="Banfield J.F."/>
        </authorList>
    </citation>
    <scope>NUCLEOTIDE SEQUENCE [LARGE SCALE GENOMIC DNA]</scope>
</reference>